<feature type="binding site" evidence="3">
    <location>
        <position position="33"/>
    </location>
    <ligand>
        <name>a divalent metal cation</name>
        <dbReference type="ChEBI" id="CHEBI:60240"/>
    </ligand>
</feature>
<dbReference type="InterPro" id="IPR011042">
    <property type="entry name" value="6-blade_b-propeller_TolB-like"/>
</dbReference>
<dbReference type="PANTHER" id="PTHR47572">
    <property type="entry name" value="LIPOPROTEIN-RELATED"/>
    <property type="match status" value="1"/>
</dbReference>
<evidence type="ECO:0000313" key="6">
    <source>
        <dbReference type="Proteomes" id="UP000028302"/>
    </source>
</evidence>
<feature type="binding site" evidence="3">
    <location>
        <position position="143"/>
    </location>
    <ligand>
        <name>substrate</name>
    </ligand>
</feature>
<dbReference type="eggNOG" id="COG3386">
    <property type="taxonomic scope" value="Bacteria"/>
</dbReference>
<dbReference type="AlphaFoldDB" id="A0A084IL18"/>
<feature type="binding site" evidence="3">
    <location>
        <position position="119"/>
    </location>
    <ligand>
        <name>substrate</name>
    </ligand>
</feature>
<keyword evidence="1" id="KW-0378">Hydrolase</keyword>
<feature type="domain" description="SMP-30/Gluconolactonase/LRE-like region" evidence="4">
    <location>
        <begin position="31"/>
        <end position="286"/>
    </location>
</feature>
<dbReference type="Gene3D" id="2.120.10.30">
    <property type="entry name" value="TolB, C-terminal domain"/>
    <property type="match status" value="1"/>
</dbReference>
<feature type="binding site" evidence="3">
    <location>
        <position position="231"/>
    </location>
    <ligand>
        <name>a divalent metal cation</name>
        <dbReference type="ChEBI" id="CHEBI:60240"/>
    </ligand>
</feature>
<evidence type="ECO:0000256" key="3">
    <source>
        <dbReference type="PIRSR" id="PIRSR605511-2"/>
    </source>
</evidence>
<comment type="caution">
    <text evidence="5">The sequence shown here is derived from an EMBL/GenBank/DDBJ whole genome shotgun (WGS) entry which is preliminary data.</text>
</comment>
<feature type="active site" description="Proton donor/acceptor" evidence="2">
    <location>
        <position position="231"/>
    </location>
</feature>
<comment type="cofactor">
    <cofactor evidence="3">
        <name>Zn(2+)</name>
        <dbReference type="ChEBI" id="CHEBI:29105"/>
    </cofactor>
    <text evidence="3">Binds 1 divalent metal cation per subunit.</text>
</comment>
<dbReference type="EMBL" id="APNK01000013">
    <property type="protein sequence ID" value="KEZ77402.1"/>
    <property type="molecule type" value="Genomic_DNA"/>
</dbReference>
<proteinExistence type="predicted"/>
<dbReference type="PATRIC" id="fig|1304275.5.peg.2089"/>
<accession>A0A084IL18</accession>
<dbReference type="STRING" id="1304275.C41B8_10248"/>
<dbReference type="GO" id="GO:0046872">
    <property type="term" value="F:metal ion binding"/>
    <property type="evidence" value="ECO:0007669"/>
    <property type="project" value="UniProtKB-KW"/>
</dbReference>
<keyword evidence="6" id="KW-1185">Reference proteome</keyword>
<protein>
    <submittedName>
        <fullName evidence="5">Gluconolactonase</fullName>
    </submittedName>
</protein>
<dbReference type="InterPro" id="IPR013658">
    <property type="entry name" value="SGL"/>
</dbReference>
<dbReference type="PRINTS" id="PR01790">
    <property type="entry name" value="SMP30FAMILY"/>
</dbReference>
<organism evidence="5 6">
    <name type="scientific">Salinisphaera hydrothermalis (strain C41B8)</name>
    <dbReference type="NCBI Taxonomy" id="1304275"/>
    <lineage>
        <taxon>Bacteria</taxon>
        <taxon>Pseudomonadati</taxon>
        <taxon>Pseudomonadota</taxon>
        <taxon>Gammaproteobacteria</taxon>
        <taxon>Salinisphaerales</taxon>
        <taxon>Salinisphaeraceae</taxon>
        <taxon>Salinisphaera</taxon>
    </lineage>
</organism>
<dbReference type="InterPro" id="IPR051262">
    <property type="entry name" value="SMP-30/CGR1_Lactonase"/>
</dbReference>
<dbReference type="RefSeq" id="WP_037337486.1">
    <property type="nucleotide sequence ID" value="NZ_APNK01000013.1"/>
</dbReference>
<gene>
    <name evidence="5" type="ORF">C41B8_10248</name>
</gene>
<dbReference type="Pfam" id="PF08450">
    <property type="entry name" value="SGL"/>
    <property type="match status" value="1"/>
</dbReference>
<evidence type="ECO:0000313" key="5">
    <source>
        <dbReference type="EMBL" id="KEZ77402.1"/>
    </source>
</evidence>
<name>A0A084IL18_SALHC</name>
<feature type="binding site" evidence="3">
    <location>
        <position position="177"/>
    </location>
    <ligand>
        <name>a divalent metal cation</name>
        <dbReference type="ChEBI" id="CHEBI:60240"/>
    </ligand>
</feature>
<dbReference type="Proteomes" id="UP000028302">
    <property type="component" value="Unassembled WGS sequence"/>
</dbReference>
<reference evidence="5 6" key="1">
    <citation type="submission" date="2013-03" db="EMBL/GenBank/DDBJ databases">
        <title>Salinisphaera hydrothermalis C41B8 Genome Sequencing.</title>
        <authorList>
            <person name="Li C."/>
            <person name="Lai Q."/>
            <person name="Shao Z."/>
        </authorList>
    </citation>
    <scope>NUCLEOTIDE SEQUENCE [LARGE SCALE GENOMIC DNA]</scope>
    <source>
        <strain evidence="5 6">C41B8</strain>
    </source>
</reference>
<dbReference type="PANTHER" id="PTHR47572:SF4">
    <property type="entry name" value="LACTONASE DRP35"/>
    <property type="match status" value="1"/>
</dbReference>
<sequence>MSDTIEYLDPRFYDLTQPNAHLEQLHTGSLWCEGPVYIADADVVLWSDIPNDRILRWTPAGDVGVFRQPSRHANGHTRDRQGRLISCEHGGRQVTRTEHDGRVTVLADRYNGGRLNSPNDVVVASDDSVWFTDPPYGILSDYEGHKAESEQAGCFVFRLDPHSGELTVVADDFVRPNGLAFSPDERTLYISDTARSHDPNGHHHIRAFDVVDGGRLENSRVFAVVEPGVSDGFRVDTDGNIWTSAGDGVQCFAPEGTLLGKIHVPEAVSNLTFGGPRRNRLFITASSSLYAIYVAQTGVQWP</sequence>
<dbReference type="InterPro" id="IPR005511">
    <property type="entry name" value="SMP-30"/>
</dbReference>
<keyword evidence="3" id="KW-0479">Metal-binding</keyword>
<dbReference type="GO" id="GO:0016787">
    <property type="term" value="F:hydrolase activity"/>
    <property type="evidence" value="ECO:0007669"/>
    <property type="project" value="UniProtKB-KW"/>
</dbReference>
<evidence type="ECO:0000256" key="1">
    <source>
        <dbReference type="ARBA" id="ARBA00022801"/>
    </source>
</evidence>
<evidence type="ECO:0000256" key="2">
    <source>
        <dbReference type="PIRSR" id="PIRSR605511-1"/>
    </source>
</evidence>
<dbReference type="OrthoDB" id="241638at2"/>
<keyword evidence="3" id="KW-0862">Zinc</keyword>
<evidence type="ECO:0000259" key="4">
    <source>
        <dbReference type="Pfam" id="PF08450"/>
    </source>
</evidence>
<dbReference type="SUPFAM" id="SSF63829">
    <property type="entry name" value="Calcium-dependent phosphotriesterase"/>
    <property type="match status" value="1"/>
</dbReference>